<dbReference type="GO" id="GO:0005525">
    <property type="term" value="F:GTP binding"/>
    <property type="evidence" value="ECO:0007669"/>
    <property type="project" value="InterPro"/>
</dbReference>
<proteinExistence type="inferred from homology"/>
<dbReference type="InterPro" id="IPR005225">
    <property type="entry name" value="Small_GTP-bd"/>
</dbReference>
<dbReference type="InterPro" id="IPR027417">
    <property type="entry name" value="P-loop_NTPase"/>
</dbReference>
<comment type="caution">
    <text evidence="3">The sequence shown here is derived from an EMBL/GenBank/DDBJ whole genome shotgun (WGS) entry which is preliminary data.</text>
</comment>
<name>A0AAE1D519_9GAST</name>
<dbReference type="AlphaFoldDB" id="A0AAE1D519"/>
<gene>
    <name evidence="3" type="ORF">RRG08_000149</name>
</gene>
<keyword evidence="2" id="KW-0547">Nucleotide-binding</keyword>
<comment type="similarity">
    <text evidence="1">Belongs to the small GTPase superfamily. Rab family.</text>
</comment>
<dbReference type="GO" id="GO:0003924">
    <property type="term" value="F:GTPase activity"/>
    <property type="evidence" value="ECO:0007669"/>
    <property type="project" value="InterPro"/>
</dbReference>
<evidence type="ECO:0000313" key="3">
    <source>
        <dbReference type="EMBL" id="KAK3757634.1"/>
    </source>
</evidence>
<keyword evidence="4" id="KW-1185">Reference proteome</keyword>
<dbReference type="InterPro" id="IPR001806">
    <property type="entry name" value="Small_GTPase"/>
</dbReference>
<dbReference type="Proteomes" id="UP001283361">
    <property type="component" value="Unassembled WGS sequence"/>
</dbReference>
<evidence type="ECO:0000313" key="4">
    <source>
        <dbReference type="Proteomes" id="UP001283361"/>
    </source>
</evidence>
<protein>
    <submittedName>
        <fullName evidence="3">Uncharacterized protein</fullName>
    </submittedName>
</protein>
<reference evidence="3" key="1">
    <citation type="journal article" date="2023" name="G3 (Bethesda)">
        <title>A reference genome for the long-term kleptoplast-retaining sea slug Elysia crispata morphotype clarki.</title>
        <authorList>
            <person name="Eastman K.E."/>
            <person name="Pendleton A.L."/>
            <person name="Shaikh M.A."/>
            <person name="Suttiyut T."/>
            <person name="Ogas R."/>
            <person name="Tomko P."/>
            <person name="Gavelis G."/>
            <person name="Widhalm J.R."/>
            <person name="Wisecaver J.H."/>
        </authorList>
    </citation>
    <scope>NUCLEOTIDE SEQUENCE</scope>
    <source>
        <strain evidence="3">ECLA1</strain>
    </source>
</reference>
<dbReference type="FunFam" id="3.40.50.300:FF:001329">
    <property type="entry name" value="Small GTP-binding protein, putative"/>
    <property type="match status" value="1"/>
</dbReference>
<dbReference type="Gene3D" id="3.40.50.300">
    <property type="entry name" value="P-loop containing nucleotide triphosphate hydrolases"/>
    <property type="match status" value="1"/>
</dbReference>
<dbReference type="SMART" id="SM00174">
    <property type="entry name" value="RHO"/>
    <property type="match status" value="1"/>
</dbReference>
<dbReference type="PRINTS" id="PR00449">
    <property type="entry name" value="RASTRNSFRMNG"/>
</dbReference>
<dbReference type="PANTHER" id="PTHR47978">
    <property type="match status" value="1"/>
</dbReference>
<dbReference type="CDD" id="cd00154">
    <property type="entry name" value="Rab"/>
    <property type="match status" value="1"/>
</dbReference>
<accession>A0AAE1D519</accession>
<dbReference type="Pfam" id="PF00071">
    <property type="entry name" value="Ras"/>
    <property type="match status" value="1"/>
</dbReference>
<dbReference type="SUPFAM" id="SSF52540">
    <property type="entry name" value="P-loop containing nucleoside triphosphate hydrolases"/>
    <property type="match status" value="1"/>
</dbReference>
<evidence type="ECO:0000256" key="1">
    <source>
        <dbReference type="ARBA" id="ARBA00006270"/>
    </source>
</evidence>
<dbReference type="PROSITE" id="PS51419">
    <property type="entry name" value="RAB"/>
    <property type="match status" value="1"/>
</dbReference>
<dbReference type="EMBL" id="JAWDGP010005352">
    <property type="protein sequence ID" value="KAK3757634.1"/>
    <property type="molecule type" value="Genomic_DNA"/>
</dbReference>
<dbReference type="SMART" id="SM00175">
    <property type="entry name" value="RAB"/>
    <property type="match status" value="1"/>
</dbReference>
<dbReference type="NCBIfam" id="TIGR00231">
    <property type="entry name" value="small_GTP"/>
    <property type="match status" value="1"/>
</dbReference>
<evidence type="ECO:0000256" key="2">
    <source>
        <dbReference type="ARBA" id="ARBA00022741"/>
    </source>
</evidence>
<sequence length="192" mass="21445">MGVGKTSIFFRVKDDEFSHFRNLTLGLDMCVTRVPVGNADVEISLCDTAGSERYRTLTRNFYRNAQAVLFVFSMDNPISLYGLASWEQDARMYAPTAIRFLVGNKSDLPRAVADSTMTTFASSHDCDGAFVVSARTGENVANILPQVAERLLWRYNKARQDLEASWMDDTVNVYRGEEIPGHHAQGTQGCCQ</sequence>
<organism evidence="3 4">
    <name type="scientific">Elysia crispata</name>
    <name type="common">lettuce slug</name>
    <dbReference type="NCBI Taxonomy" id="231223"/>
    <lineage>
        <taxon>Eukaryota</taxon>
        <taxon>Metazoa</taxon>
        <taxon>Spiralia</taxon>
        <taxon>Lophotrochozoa</taxon>
        <taxon>Mollusca</taxon>
        <taxon>Gastropoda</taxon>
        <taxon>Heterobranchia</taxon>
        <taxon>Euthyneura</taxon>
        <taxon>Panpulmonata</taxon>
        <taxon>Sacoglossa</taxon>
        <taxon>Placobranchoidea</taxon>
        <taxon>Plakobranchidae</taxon>
        <taxon>Elysia</taxon>
    </lineage>
</organism>
<dbReference type="SMART" id="SM00173">
    <property type="entry name" value="RAS"/>
    <property type="match status" value="1"/>
</dbReference>